<dbReference type="AlphaFoldDB" id="A0A2S3I1P4"/>
<organism evidence="2">
    <name type="scientific">Panicum hallii</name>
    <dbReference type="NCBI Taxonomy" id="206008"/>
    <lineage>
        <taxon>Eukaryota</taxon>
        <taxon>Viridiplantae</taxon>
        <taxon>Streptophyta</taxon>
        <taxon>Embryophyta</taxon>
        <taxon>Tracheophyta</taxon>
        <taxon>Spermatophyta</taxon>
        <taxon>Magnoliopsida</taxon>
        <taxon>Liliopsida</taxon>
        <taxon>Poales</taxon>
        <taxon>Poaceae</taxon>
        <taxon>PACMAD clade</taxon>
        <taxon>Panicoideae</taxon>
        <taxon>Panicodae</taxon>
        <taxon>Paniceae</taxon>
        <taxon>Panicinae</taxon>
        <taxon>Panicum</taxon>
        <taxon>Panicum sect. Panicum</taxon>
    </lineage>
</organism>
<sequence>MVLPPAKKTRTPHLPRPHSWAKQFPARARLPLVLAEATTPASPTRSPPPLAPLTPFARRLHCHPQSSLSLPARWSAFTSGLSQRSPLPGSPTRLHSGLASRLRAAEKGSSAPMTSRGAFCSLPTHGQLRHHRYREPPPLHRRRPAVPLSPSPSPPPPPPPPAWPSPSGIARCLTPQPTAVALALRPCVVFHVTKHDGGVLAGLTADGCNLSRFVWNECINHSEALLPVSKLALKLADKAQACSSRCASRS</sequence>
<dbReference type="EMBL" id="CM008051">
    <property type="protein sequence ID" value="PAN34475.2"/>
    <property type="molecule type" value="Genomic_DNA"/>
</dbReference>
<protein>
    <submittedName>
        <fullName evidence="2">Uncharacterized protein</fullName>
    </submittedName>
</protein>
<gene>
    <name evidence="2" type="ORF">PAHAL_6G103600</name>
</gene>
<feature type="region of interest" description="Disordered" evidence="1">
    <location>
        <begin position="80"/>
        <end position="163"/>
    </location>
</feature>
<feature type="region of interest" description="Disordered" evidence="1">
    <location>
        <begin position="1"/>
        <end position="22"/>
    </location>
</feature>
<feature type="compositionally biased region" description="Pro residues" evidence="1">
    <location>
        <begin position="147"/>
        <end position="163"/>
    </location>
</feature>
<evidence type="ECO:0000256" key="1">
    <source>
        <dbReference type="SAM" id="MobiDB-lite"/>
    </source>
</evidence>
<proteinExistence type="predicted"/>
<feature type="compositionally biased region" description="Basic residues" evidence="1">
    <location>
        <begin position="127"/>
        <end position="144"/>
    </location>
</feature>
<dbReference type="Gramene" id="PAN34475">
    <property type="protein sequence ID" value="PAN34475"/>
    <property type="gene ID" value="PAHAL_6G103600"/>
</dbReference>
<feature type="compositionally biased region" description="Basic residues" evidence="1">
    <location>
        <begin position="7"/>
        <end position="16"/>
    </location>
</feature>
<evidence type="ECO:0000313" key="2">
    <source>
        <dbReference type="EMBL" id="PAN34475.2"/>
    </source>
</evidence>
<accession>A0A2S3I1P4</accession>
<name>A0A2S3I1P4_9POAL</name>
<dbReference type="Proteomes" id="UP000243499">
    <property type="component" value="Chromosome 6"/>
</dbReference>
<reference evidence="2" key="1">
    <citation type="submission" date="2018-04" db="EMBL/GenBank/DDBJ databases">
        <title>WGS assembly of Panicum hallii.</title>
        <authorList>
            <person name="Lovell J."/>
            <person name="Jenkins J."/>
            <person name="Lowry D."/>
            <person name="Mamidi S."/>
            <person name="Sreedasyam A."/>
            <person name="Weng X."/>
            <person name="Barry K."/>
            <person name="Bonette J."/>
            <person name="Campitelli B."/>
            <person name="Daum C."/>
            <person name="Gordon S."/>
            <person name="Gould B."/>
            <person name="Lipzen A."/>
            <person name="Macqueen A."/>
            <person name="Palacio-Mejia J."/>
            <person name="Plott C."/>
            <person name="Shakirov E."/>
            <person name="Shu S."/>
            <person name="Yoshinaga Y."/>
            <person name="Zane M."/>
            <person name="Rokhsar D."/>
            <person name="Grimwood J."/>
            <person name="Schmutz J."/>
            <person name="Juenger T."/>
        </authorList>
    </citation>
    <scope>NUCLEOTIDE SEQUENCE [LARGE SCALE GENOMIC DNA]</scope>
    <source>
        <strain evidence="2">FIL2</strain>
    </source>
</reference>